<dbReference type="RefSeq" id="WP_187303784.1">
    <property type="nucleotide sequence ID" value="NZ_CBCTON010000003.1"/>
</dbReference>
<accession>A0A923NKB5</accession>
<dbReference type="Pfam" id="PF13520">
    <property type="entry name" value="AA_permease_2"/>
    <property type="match status" value="1"/>
</dbReference>
<dbReference type="InterPro" id="IPR002293">
    <property type="entry name" value="AA/rel_permease1"/>
</dbReference>
<keyword evidence="3 6" id="KW-0812">Transmembrane</keyword>
<proteinExistence type="predicted"/>
<keyword evidence="4 6" id="KW-1133">Transmembrane helix</keyword>
<keyword evidence="5 6" id="KW-0472">Membrane</keyword>
<dbReference type="Proteomes" id="UP000602647">
    <property type="component" value="Unassembled WGS sequence"/>
</dbReference>
<dbReference type="Gene3D" id="1.20.1740.10">
    <property type="entry name" value="Amino acid/polyamine transporter I"/>
    <property type="match status" value="1"/>
</dbReference>
<dbReference type="PANTHER" id="PTHR42770:SF7">
    <property type="entry name" value="MEMBRANE PROTEIN"/>
    <property type="match status" value="1"/>
</dbReference>
<comment type="caution">
    <text evidence="7">The sequence shown here is derived from an EMBL/GenBank/DDBJ whole genome shotgun (WGS) entry which is preliminary data.</text>
</comment>
<feature type="transmembrane region" description="Helical" evidence="6">
    <location>
        <begin position="43"/>
        <end position="64"/>
    </location>
</feature>
<keyword evidence="8" id="KW-1185">Reference proteome</keyword>
<dbReference type="GO" id="GO:0022857">
    <property type="term" value="F:transmembrane transporter activity"/>
    <property type="evidence" value="ECO:0007669"/>
    <property type="project" value="InterPro"/>
</dbReference>
<dbReference type="EMBL" id="JACRYT010000017">
    <property type="protein sequence ID" value="MBC6680686.1"/>
    <property type="molecule type" value="Genomic_DNA"/>
</dbReference>
<evidence type="ECO:0000256" key="1">
    <source>
        <dbReference type="ARBA" id="ARBA00004651"/>
    </source>
</evidence>
<dbReference type="AlphaFoldDB" id="A0A923NKB5"/>
<feature type="transmembrane region" description="Helical" evidence="6">
    <location>
        <begin position="427"/>
        <end position="445"/>
    </location>
</feature>
<evidence type="ECO:0000313" key="8">
    <source>
        <dbReference type="Proteomes" id="UP000602647"/>
    </source>
</evidence>
<evidence type="ECO:0000256" key="4">
    <source>
        <dbReference type="ARBA" id="ARBA00022989"/>
    </source>
</evidence>
<feature type="transmembrane region" description="Helical" evidence="6">
    <location>
        <begin position="358"/>
        <end position="382"/>
    </location>
</feature>
<feature type="transmembrane region" description="Helical" evidence="6">
    <location>
        <begin position="233"/>
        <end position="258"/>
    </location>
</feature>
<sequence length="473" mass="51437">MEGHRNSLSKVLGRTDVLAIGFGTMVGWSWVMLASTWLTQAGFWGTILAFLIGSLIILGVGALYGELTSALPQAGGEVVYMYRAMGGKAAWLVGWVLAFAYLGVAAWEGIALATALDSILPIGLYLPLWEIAGYTVHLSWAIVGMLGAVIMLLLNLFASRPAVLFQVMGTAAIVLVALLLLFGGLTFGGMENVGESFGSLDGFIYVFLMIPSMLVGFDVLPQSAEEMNIPPRGVGKMVLVCIVFSVSWYLIIIVGLAFSAPLEVRMSGLIPAADVISYAYGDDFFGSILVLGGMLGILTSWNGFFMGATRLLFAMGRAKMLPAVFGVVHPKYRTPWAATLLVGIVCIAAPLLGQNALLWFVDISSFCAVFAYCCVCMSFVVLRKKEPELARPFKVKYGMPLGVCMTGITILYFIIYVQDTLTNRNSFSEMLLFLVWMALGAGLALRTRKDFGRISREEREVLIFGEKMARRRQ</sequence>
<name>A0A923NKB5_9FIRM</name>
<feature type="transmembrane region" description="Helical" evidence="6">
    <location>
        <begin position="90"/>
        <end position="116"/>
    </location>
</feature>
<evidence type="ECO:0000256" key="3">
    <source>
        <dbReference type="ARBA" id="ARBA00022692"/>
    </source>
</evidence>
<reference evidence="7" key="1">
    <citation type="submission" date="2020-08" db="EMBL/GenBank/DDBJ databases">
        <title>Genome public.</title>
        <authorList>
            <person name="Liu C."/>
            <person name="Sun Q."/>
        </authorList>
    </citation>
    <scope>NUCLEOTIDE SEQUENCE</scope>
    <source>
        <strain evidence="7">BX12</strain>
    </source>
</reference>
<comment type="subcellular location">
    <subcellularLocation>
        <location evidence="1">Cell membrane</location>
        <topology evidence="1">Multi-pass membrane protein</topology>
    </subcellularLocation>
</comment>
<evidence type="ECO:0000256" key="6">
    <source>
        <dbReference type="SAM" id="Phobius"/>
    </source>
</evidence>
<feature type="transmembrane region" description="Helical" evidence="6">
    <location>
        <begin position="334"/>
        <end position="352"/>
    </location>
</feature>
<dbReference type="InterPro" id="IPR050367">
    <property type="entry name" value="APC_superfamily"/>
</dbReference>
<keyword evidence="2" id="KW-1003">Cell membrane</keyword>
<dbReference type="PANTHER" id="PTHR42770">
    <property type="entry name" value="AMINO ACID TRANSPORTER-RELATED"/>
    <property type="match status" value="1"/>
</dbReference>
<evidence type="ECO:0000313" key="7">
    <source>
        <dbReference type="EMBL" id="MBC6680686.1"/>
    </source>
</evidence>
<feature type="transmembrane region" description="Helical" evidence="6">
    <location>
        <begin position="163"/>
        <end position="182"/>
    </location>
</feature>
<feature type="transmembrane region" description="Helical" evidence="6">
    <location>
        <begin position="394"/>
        <end position="415"/>
    </location>
</feature>
<evidence type="ECO:0000256" key="5">
    <source>
        <dbReference type="ARBA" id="ARBA00023136"/>
    </source>
</evidence>
<feature type="transmembrane region" description="Helical" evidence="6">
    <location>
        <begin position="12"/>
        <end position="31"/>
    </location>
</feature>
<evidence type="ECO:0000256" key="2">
    <source>
        <dbReference type="ARBA" id="ARBA00022475"/>
    </source>
</evidence>
<dbReference type="GO" id="GO:0005886">
    <property type="term" value="C:plasma membrane"/>
    <property type="evidence" value="ECO:0007669"/>
    <property type="project" value="UniProtKB-SubCell"/>
</dbReference>
<feature type="transmembrane region" description="Helical" evidence="6">
    <location>
        <begin position="202"/>
        <end position="221"/>
    </location>
</feature>
<gene>
    <name evidence="7" type="ORF">H9L42_12730</name>
</gene>
<feature type="transmembrane region" description="Helical" evidence="6">
    <location>
        <begin position="136"/>
        <end position="156"/>
    </location>
</feature>
<organism evidence="7 8">
    <name type="scientific">Zhenpiania hominis</name>
    <dbReference type="NCBI Taxonomy" id="2763644"/>
    <lineage>
        <taxon>Bacteria</taxon>
        <taxon>Bacillati</taxon>
        <taxon>Bacillota</taxon>
        <taxon>Clostridia</taxon>
        <taxon>Peptostreptococcales</taxon>
        <taxon>Anaerovoracaceae</taxon>
        <taxon>Zhenpiania</taxon>
    </lineage>
</organism>
<protein>
    <submittedName>
        <fullName evidence="7">Amino acid permease</fullName>
    </submittedName>
</protein>
<dbReference type="PIRSF" id="PIRSF006060">
    <property type="entry name" value="AA_transporter"/>
    <property type="match status" value="1"/>
</dbReference>
<feature type="transmembrane region" description="Helical" evidence="6">
    <location>
        <begin position="284"/>
        <end position="313"/>
    </location>
</feature>